<dbReference type="GO" id="GO:0016787">
    <property type="term" value="F:hydrolase activity"/>
    <property type="evidence" value="ECO:0007669"/>
    <property type="project" value="UniProtKB-KW"/>
</dbReference>
<dbReference type="EMBL" id="UOGE01000070">
    <property type="protein sequence ID" value="VAX21957.1"/>
    <property type="molecule type" value="Genomic_DNA"/>
</dbReference>
<dbReference type="InterPro" id="IPR010043">
    <property type="entry name" value="UTase/UR"/>
</dbReference>
<dbReference type="EC" id="2.7.7.59" evidence="8"/>
<dbReference type="InterPro" id="IPR045865">
    <property type="entry name" value="ACT-like_dom_sf"/>
</dbReference>
<evidence type="ECO:0000256" key="5">
    <source>
        <dbReference type="ARBA" id="ARBA00022842"/>
    </source>
</evidence>
<reference evidence="8" key="1">
    <citation type="submission" date="2018-06" db="EMBL/GenBank/DDBJ databases">
        <authorList>
            <person name="Zhirakovskaya E."/>
        </authorList>
    </citation>
    <scope>NUCLEOTIDE SEQUENCE</scope>
</reference>
<evidence type="ECO:0000256" key="2">
    <source>
        <dbReference type="ARBA" id="ARBA00022695"/>
    </source>
</evidence>
<keyword evidence="4" id="KW-0378">Hydrolase</keyword>
<evidence type="ECO:0000313" key="8">
    <source>
        <dbReference type="EMBL" id="VAX21957.1"/>
    </source>
</evidence>
<dbReference type="PROSITE" id="PS51671">
    <property type="entry name" value="ACT"/>
    <property type="match status" value="2"/>
</dbReference>
<dbReference type="SMART" id="SM00471">
    <property type="entry name" value="HDc"/>
    <property type="match status" value="1"/>
</dbReference>
<name>A0A3B1CZI6_9ZZZZ</name>
<accession>A0A3B1CZI6</accession>
<dbReference type="PIRSF" id="PIRSF006288">
    <property type="entry name" value="PII_uridyltransf"/>
    <property type="match status" value="1"/>
</dbReference>
<dbReference type="AlphaFoldDB" id="A0A3B1CZI6"/>
<protein>
    <submittedName>
        <fullName evidence="8">[Protein-PII] uridylyltransferase / [Protein-PII]-UMP uridylyl-removing enzyme</fullName>
        <ecNumber evidence="8">2.7.7.59</ecNumber>
    </submittedName>
</protein>
<sequence>MTPGKTESLRKSLEAKRALIKERHDKGMDGLQVCDALCRIVDDVIKELFTSGEIKFNGALVAIGGYGRGLLNPFSDIDLLYLLKKPGGGGDADGPKSILGILWDLKLKVGHSTRTIADTVEIGLSDITARTAMIESRFIEGDKNLFDEYKKKYESKVIRYRPNVFINMKTDEMTLRRKAHGGALLLTEPNLKESRGALRDLHTAWWVIRSKLDISSFKDIVRTGATNMERVERVAKAHSFILRIRNALHWRLEKPEDVLVQSVQAAIGRSEGLAGADNIVAAQLMREYYMAAEVIDEFTTEMVDFALNYKRRRFWRPIYADSDGLFTDGEKLHAKSFPPSSFEETPQILFRIARKLSDENLKPAPNLWRGLRKLCRSAPDEWFVGNEAGKLLIEILKLRNSARPISVFSRTGLLERLIPEFREIRKLSQFDMFHKFSVDEHTIATIRNLENIPDAQVGGQLRSIFRSQPDLEIVKLALIMHDLGKRAEDHHAEENPDDRTHKILNRLGLEEYFNKVGFLVREHLLMSITAQRHDFADPETLKHFCRITNDRKNLRRLYLLTYADIAAVGPGVWTAWKDKLLDELFDQARLYYIEKDAMFLSHDKRLKALAGAVAREAQPKMEIEEALSFLGKAPPRYLRNATPEIVASDIRLVNNIEEKRIVFQYTPNPGDLSGKITLAASERLGFFSLIAGAFAAKNVNIIEAHIHTFGIIALDYIIVGGANLSMFSDSHSLARFTKEIIDILDGKKDIKEMVKRRTKYLQKNLVEETIVEPKAKILNHLSEESTVLEIWAQDRIGLLYDITRTIARLELNIKSAKISAEGATAIDVFYVRTMTGGKVEDPARAQEIIDAILSAISSPAGID</sequence>
<dbReference type="Pfam" id="PF08335">
    <property type="entry name" value="GlnD_UR_UTase"/>
    <property type="match status" value="1"/>
</dbReference>
<dbReference type="SUPFAM" id="SSF81301">
    <property type="entry name" value="Nucleotidyltransferase"/>
    <property type="match status" value="1"/>
</dbReference>
<dbReference type="PANTHER" id="PTHR47320">
    <property type="entry name" value="BIFUNCTIONAL URIDYLYLTRANSFERASE/URIDYLYL-REMOVING ENZYME"/>
    <property type="match status" value="1"/>
</dbReference>
<dbReference type="Gene3D" id="1.10.3090.10">
    <property type="entry name" value="cca-adding enzyme, domain 2"/>
    <property type="match status" value="1"/>
</dbReference>
<keyword evidence="6" id="KW-0511">Multifunctional enzyme</keyword>
<keyword evidence="3" id="KW-0677">Repeat</keyword>
<dbReference type="GO" id="GO:0008773">
    <property type="term" value="F:[protein-PII] uridylyltransferase activity"/>
    <property type="evidence" value="ECO:0007669"/>
    <property type="project" value="UniProtKB-EC"/>
</dbReference>
<dbReference type="CDD" id="cd00077">
    <property type="entry name" value="HDc"/>
    <property type="match status" value="1"/>
</dbReference>
<dbReference type="PANTHER" id="PTHR47320:SF1">
    <property type="entry name" value="BIFUNCTIONAL URIDYLYLTRANSFERASE_URIDYLYL-REMOVING ENZYME"/>
    <property type="match status" value="1"/>
</dbReference>
<evidence type="ECO:0000256" key="6">
    <source>
        <dbReference type="ARBA" id="ARBA00023268"/>
    </source>
</evidence>
<keyword evidence="2 8" id="KW-0548">Nucleotidyltransferase</keyword>
<organism evidence="8">
    <name type="scientific">hydrothermal vent metagenome</name>
    <dbReference type="NCBI Taxonomy" id="652676"/>
    <lineage>
        <taxon>unclassified sequences</taxon>
        <taxon>metagenomes</taxon>
        <taxon>ecological metagenomes</taxon>
    </lineage>
</organism>
<dbReference type="SUPFAM" id="SSF55021">
    <property type="entry name" value="ACT-like"/>
    <property type="match status" value="1"/>
</dbReference>
<evidence type="ECO:0000259" key="7">
    <source>
        <dbReference type="PROSITE" id="PS51671"/>
    </source>
</evidence>
<gene>
    <name evidence="8" type="ORF">MNBD_NITROSPINAE02-1141</name>
</gene>
<dbReference type="HAMAP" id="MF_00277">
    <property type="entry name" value="PII_uridylyl_transf"/>
    <property type="match status" value="1"/>
</dbReference>
<evidence type="ECO:0000256" key="3">
    <source>
        <dbReference type="ARBA" id="ARBA00022737"/>
    </source>
</evidence>
<dbReference type="CDD" id="cd05401">
    <property type="entry name" value="NT_GlnE_GlnD_like"/>
    <property type="match status" value="1"/>
</dbReference>
<dbReference type="Gene3D" id="3.30.70.260">
    <property type="match status" value="1"/>
</dbReference>
<keyword evidence="1 8" id="KW-0808">Transferase</keyword>
<dbReference type="Pfam" id="PF24931">
    <property type="entry name" value="ACT_ACR9_3rd"/>
    <property type="match status" value="1"/>
</dbReference>
<dbReference type="InterPro" id="IPR013546">
    <property type="entry name" value="PII_UdlTrfase/GS_AdlTrfase"/>
</dbReference>
<proteinExistence type="inferred from homology"/>
<evidence type="ECO:0000256" key="1">
    <source>
        <dbReference type="ARBA" id="ARBA00022679"/>
    </source>
</evidence>
<dbReference type="CDD" id="cd04899">
    <property type="entry name" value="ACT_ACR-UUR-like_2"/>
    <property type="match status" value="1"/>
</dbReference>
<dbReference type="InterPro" id="IPR002912">
    <property type="entry name" value="ACT_dom"/>
</dbReference>
<evidence type="ECO:0000256" key="4">
    <source>
        <dbReference type="ARBA" id="ARBA00022801"/>
    </source>
</evidence>
<feature type="domain" description="ACT" evidence="7">
    <location>
        <begin position="787"/>
        <end position="863"/>
    </location>
</feature>
<dbReference type="InterPro" id="IPR003607">
    <property type="entry name" value="HD/PDEase_dom"/>
</dbReference>
<feature type="domain" description="ACT" evidence="7">
    <location>
        <begin position="675"/>
        <end position="755"/>
    </location>
</feature>
<dbReference type="InterPro" id="IPR043519">
    <property type="entry name" value="NT_sf"/>
</dbReference>
<dbReference type="NCBIfam" id="TIGR01693">
    <property type="entry name" value="UTase_glnD"/>
    <property type="match status" value="1"/>
</dbReference>
<keyword evidence="5" id="KW-0460">Magnesium</keyword>
<dbReference type="SUPFAM" id="SSF81891">
    <property type="entry name" value="Poly A polymerase C-terminal region-like"/>
    <property type="match status" value="1"/>
</dbReference>